<feature type="binding site" evidence="2">
    <location>
        <position position="105"/>
    </location>
    <ligand>
        <name>Mn(2+)</name>
        <dbReference type="ChEBI" id="CHEBI:29035"/>
        <label>2</label>
    </ligand>
</feature>
<organism evidence="4 5">
    <name type="scientific">Peptoclostridium litorale DSM 5388</name>
    <dbReference type="NCBI Taxonomy" id="1121324"/>
    <lineage>
        <taxon>Bacteria</taxon>
        <taxon>Bacillati</taxon>
        <taxon>Bacillota</taxon>
        <taxon>Clostridia</taxon>
        <taxon>Peptostreptococcales</taxon>
        <taxon>Peptoclostridiaceae</taxon>
        <taxon>Peptoclostridium</taxon>
    </lineage>
</organism>
<keyword evidence="2" id="KW-0464">Manganese</keyword>
<protein>
    <submittedName>
        <fullName evidence="4">Thermostable carboxypeptidase 1</fullName>
        <ecNumber evidence="4">3.4.17.-</ecNumber>
    </submittedName>
</protein>
<dbReference type="Pfam" id="PF01546">
    <property type="entry name" value="Peptidase_M20"/>
    <property type="match status" value="1"/>
</dbReference>
<dbReference type="NCBIfam" id="TIGR01891">
    <property type="entry name" value="amidohydrolases"/>
    <property type="match status" value="1"/>
</dbReference>
<evidence type="ECO:0000313" key="5">
    <source>
        <dbReference type="Proteomes" id="UP000027946"/>
    </source>
</evidence>
<dbReference type="PANTHER" id="PTHR11014">
    <property type="entry name" value="PEPTIDASE M20 FAMILY MEMBER"/>
    <property type="match status" value="1"/>
</dbReference>
<dbReference type="Proteomes" id="UP000027946">
    <property type="component" value="Unassembled WGS sequence"/>
</dbReference>
<dbReference type="Gene3D" id="3.40.630.10">
    <property type="entry name" value="Zn peptidases"/>
    <property type="match status" value="1"/>
</dbReference>
<dbReference type="GO" id="GO:0019877">
    <property type="term" value="P:diaminopimelate biosynthetic process"/>
    <property type="evidence" value="ECO:0007669"/>
    <property type="project" value="UniProtKB-ARBA"/>
</dbReference>
<dbReference type="AlphaFoldDB" id="A0A069RFY7"/>
<feature type="binding site" evidence="2">
    <location>
        <position position="141"/>
    </location>
    <ligand>
        <name>Mn(2+)</name>
        <dbReference type="ChEBI" id="CHEBI:29035"/>
        <label>2</label>
    </ligand>
</feature>
<keyword evidence="5" id="KW-1185">Reference proteome</keyword>
<dbReference type="Gene3D" id="3.30.70.360">
    <property type="match status" value="1"/>
</dbReference>
<dbReference type="GO" id="GO:0004180">
    <property type="term" value="F:carboxypeptidase activity"/>
    <property type="evidence" value="ECO:0007669"/>
    <property type="project" value="UniProtKB-KW"/>
</dbReference>
<evidence type="ECO:0000256" key="2">
    <source>
        <dbReference type="PIRSR" id="PIRSR005962-1"/>
    </source>
</evidence>
<dbReference type="InterPro" id="IPR017439">
    <property type="entry name" value="Amidohydrolase"/>
</dbReference>
<evidence type="ECO:0000256" key="1">
    <source>
        <dbReference type="ARBA" id="ARBA00022801"/>
    </source>
</evidence>
<evidence type="ECO:0000313" key="4">
    <source>
        <dbReference type="EMBL" id="KDR95954.1"/>
    </source>
</evidence>
<dbReference type="GO" id="GO:0046872">
    <property type="term" value="F:metal ion binding"/>
    <property type="evidence" value="ECO:0007669"/>
    <property type="project" value="UniProtKB-KW"/>
</dbReference>
<evidence type="ECO:0000259" key="3">
    <source>
        <dbReference type="Pfam" id="PF07687"/>
    </source>
</evidence>
<keyword evidence="4" id="KW-0645">Protease</keyword>
<gene>
    <name evidence="4" type="primary">cpsA1</name>
    <name evidence="4" type="ORF">CLIT_8c01230</name>
</gene>
<name>A0A069RFY7_PEPLI</name>
<accession>A0A069RFY7</accession>
<dbReference type="EMBL" id="JJMM01000008">
    <property type="protein sequence ID" value="KDR95954.1"/>
    <property type="molecule type" value="Genomic_DNA"/>
</dbReference>
<comment type="cofactor">
    <cofactor evidence="2">
        <name>Mn(2+)</name>
        <dbReference type="ChEBI" id="CHEBI:29035"/>
    </cofactor>
    <text evidence="2">The Mn(2+) ion enhances activity.</text>
</comment>
<dbReference type="PANTHER" id="PTHR11014:SF63">
    <property type="entry name" value="METALLOPEPTIDASE, PUTATIVE (AFU_ORTHOLOGUE AFUA_6G09600)-RELATED"/>
    <property type="match status" value="1"/>
</dbReference>
<dbReference type="EC" id="3.4.17.-" evidence="4"/>
<dbReference type="PIRSF" id="PIRSF005962">
    <property type="entry name" value="Pept_M20D_amidohydro"/>
    <property type="match status" value="1"/>
</dbReference>
<keyword evidence="2" id="KW-0479">Metal-binding</keyword>
<comment type="caution">
    <text evidence="4">The sequence shown here is derived from an EMBL/GenBank/DDBJ whole genome shotgun (WGS) entry which is preliminary data.</text>
</comment>
<dbReference type="eggNOG" id="COG1473">
    <property type="taxonomic scope" value="Bacteria"/>
</dbReference>
<dbReference type="InterPro" id="IPR002933">
    <property type="entry name" value="Peptidase_M20"/>
</dbReference>
<feature type="binding site" evidence="2">
    <location>
        <position position="107"/>
    </location>
    <ligand>
        <name>Mn(2+)</name>
        <dbReference type="ChEBI" id="CHEBI:29035"/>
        <label>2</label>
    </ligand>
</feature>
<dbReference type="SUPFAM" id="SSF53187">
    <property type="entry name" value="Zn-dependent exopeptidases"/>
    <property type="match status" value="1"/>
</dbReference>
<feature type="binding site" evidence="2">
    <location>
        <position position="166"/>
    </location>
    <ligand>
        <name>Mn(2+)</name>
        <dbReference type="ChEBI" id="CHEBI:29035"/>
        <label>2</label>
    </ligand>
</feature>
<feature type="binding site" evidence="2">
    <location>
        <position position="367"/>
    </location>
    <ligand>
        <name>Mn(2+)</name>
        <dbReference type="ChEBI" id="CHEBI:29035"/>
        <label>2</label>
    </ligand>
</feature>
<dbReference type="SUPFAM" id="SSF55031">
    <property type="entry name" value="Bacterial exopeptidase dimerisation domain"/>
    <property type="match status" value="1"/>
</dbReference>
<dbReference type="GO" id="GO:0050118">
    <property type="term" value="F:N-acetyldiaminopimelate deacetylase activity"/>
    <property type="evidence" value="ECO:0007669"/>
    <property type="project" value="UniProtKB-ARBA"/>
</dbReference>
<dbReference type="Pfam" id="PF07687">
    <property type="entry name" value="M20_dimer"/>
    <property type="match status" value="1"/>
</dbReference>
<dbReference type="InterPro" id="IPR011650">
    <property type="entry name" value="Peptidase_M20_dimer"/>
</dbReference>
<dbReference type="FunFam" id="3.30.70.360:FF:000001">
    <property type="entry name" value="N-acetyldiaminopimelate deacetylase"/>
    <property type="match status" value="1"/>
</dbReference>
<keyword evidence="4" id="KW-0121">Carboxypeptidase</keyword>
<dbReference type="RefSeq" id="WP_242943820.1">
    <property type="nucleotide sequence ID" value="NZ_FSRH01000008.1"/>
</dbReference>
<proteinExistence type="predicted"/>
<feature type="domain" description="Peptidase M20 dimerisation" evidence="3">
    <location>
        <begin position="190"/>
        <end position="275"/>
    </location>
</feature>
<sequence>MIDSLMDIKKEVEKLNDEIIELRRDFHMHPELGYEEFRTSGIVREYLENLGIETRIVNETGVVGLLKGGHPGKTVLLRADMDALPQQEKTDVDYKSKEEGKMHACGHDGHTAMLMIAAKILSKSSEKINGNIKFVFQPNEESAGALNMINEGIMENPKVDAAFATHLWTPIESGKIGASAGPVMAADEEFELTIFGKAGHTSAPHKGLDPILVATNVVQGLQSLETRETDPLKPITIMVGRIHGGTGRNIIPEKVQLSGTIRFLFENEAEEKAILLEKFERLVKGICDAMGTGYELEYIPSNPSLMNDHEMAQIAKKSAQKTLGEACLVDYRCMGGEDFAEFTHRVPSVLYFIGTGNKDKKTDYPHHHPMFNIDEDTLQTGVEMHVRTALEYLNGCNE</sequence>
<keyword evidence="1 4" id="KW-0378">Hydrolase</keyword>
<dbReference type="InterPro" id="IPR036264">
    <property type="entry name" value="Bact_exopeptidase_dim_dom"/>
</dbReference>
<dbReference type="STRING" id="1121324.CLIT_8c01230"/>
<reference evidence="4 5" key="1">
    <citation type="submission" date="2014-03" db="EMBL/GenBank/DDBJ databases">
        <title>Genome sequence of Clostridium litorale W6, DSM 5388.</title>
        <authorList>
            <person name="Poehlein A."/>
            <person name="Jagirdar A."/>
            <person name="Khonsari B."/>
            <person name="Chibani C.M."/>
            <person name="Gutierrez Gutierrez D.A."/>
            <person name="Davydova E."/>
            <person name="Alghaithi H.S."/>
            <person name="Nair K.P."/>
            <person name="Dhamotharan K."/>
            <person name="Chandran L."/>
            <person name="G W."/>
            <person name="Daniel R."/>
        </authorList>
    </citation>
    <scope>NUCLEOTIDE SEQUENCE [LARGE SCALE GENOMIC DNA]</scope>
    <source>
        <strain evidence="4 5">W6</strain>
    </source>
</reference>